<protein>
    <submittedName>
        <fullName evidence="2">Uncharacterized protein</fullName>
    </submittedName>
</protein>
<dbReference type="Proteomes" id="UP000215914">
    <property type="component" value="Chromosome 14"/>
</dbReference>
<feature type="transmembrane region" description="Helical" evidence="1">
    <location>
        <begin position="34"/>
        <end position="53"/>
    </location>
</feature>
<reference evidence="3" key="1">
    <citation type="journal article" date="2017" name="Nature">
        <title>The sunflower genome provides insights into oil metabolism, flowering and Asterid evolution.</title>
        <authorList>
            <person name="Badouin H."/>
            <person name="Gouzy J."/>
            <person name="Grassa C.J."/>
            <person name="Murat F."/>
            <person name="Staton S.E."/>
            <person name="Cottret L."/>
            <person name="Lelandais-Briere C."/>
            <person name="Owens G.L."/>
            <person name="Carrere S."/>
            <person name="Mayjonade B."/>
            <person name="Legrand L."/>
            <person name="Gill N."/>
            <person name="Kane N.C."/>
            <person name="Bowers J.E."/>
            <person name="Hubner S."/>
            <person name="Bellec A."/>
            <person name="Berard A."/>
            <person name="Berges H."/>
            <person name="Blanchet N."/>
            <person name="Boniface M.C."/>
            <person name="Brunel D."/>
            <person name="Catrice O."/>
            <person name="Chaidir N."/>
            <person name="Claudel C."/>
            <person name="Donnadieu C."/>
            <person name="Faraut T."/>
            <person name="Fievet G."/>
            <person name="Helmstetter N."/>
            <person name="King M."/>
            <person name="Knapp S.J."/>
            <person name="Lai Z."/>
            <person name="Le Paslier M.C."/>
            <person name="Lippi Y."/>
            <person name="Lorenzon L."/>
            <person name="Mandel J.R."/>
            <person name="Marage G."/>
            <person name="Marchand G."/>
            <person name="Marquand E."/>
            <person name="Bret-Mestries E."/>
            <person name="Morien E."/>
            <person name="Nambeesan S."/>
            <person name="Nguyen T."/>
            <person name="Pegot-Espagnet P."/>
            <person name="Pouilly N."/>
            <person name="Raftis F."/>
            <person name="Sallet E."/>
            <person name="Schiex T."/>
            <person name="Thomas J."/>
            <person name="Vandecasteele C."/>
            <person name="Vares D."/>
            <person name="Vear F."/>
            <person name="Vautrin S."/>
            <person name="Crespi M."/>
            <person name="Mangin B."/>
            <person name="Burke J.M."/>
            <person name="Salse J."/>
            <person name="Munos S."/>
            <person name="Vincourt P."/>
            <person name="Rieseberg L.H."/>
            <person name="Langlade N.B."/>
        </authorList>
    </citation>
    <scope>NUCLEOTIDE SEQUENCE [LARGE SCALE GENOMIC DNA]</scope>
    <source>
        <strain evidence="3">cv. SF193</strain>
    </source>
</reference>
<dbReference type="InParanoid" id="A0A251SHE7"/>
<proteinExistence type="predicted"/>
<evidence type="ECO:0000313" key="3">
    <source>
        <dbReference type="Proteomes" id="UP000215914"/>
    </source>
</evidence>
<keyword evidence="3" id="KW-1185">Reference proteome</keyword>
<keyword evidence="1" id="KW-1133">Transmembrane helix</keyword>
<evidence type="ECO:0000313" key="2">
    <source>
        <dbReference type="EMBL" id="OTF98163.1"/>
    </source>
</evidence>
<accession>A0A251SHE7</accession>
<organism evidence="2 3">
    <name type="scientific">Helianthus annuus</name>
    <name type="common">Common sunflower</name>
    <dbReference type="NCBI Taxonomy" id="4232"/>
    <lineage>
        <taxon>Eukaryota</taxon>
        <taxon>Viridiplantae</taxon>
        <taxon>Streptophyta</taxon>
        <taxon>Embryophyta</taxon>
        <taxon>Tracheophyta</taxon>
        <taxon>Spermatophyta</taxon>
        <taxon>Magnoliopsida</taxon>
        <taxon>eudicotyledons</taxon>
        <taxon>Gunneridae</taxon>
        <taxon>Pentapetalae</taxon>
        <taxon>asterids</taxon>
        <taxon>campanulids</taxon>
        <taxon>Asterales</taxon>
        <taxon>Asteraceae</taxon>
        <taxon>Asteroideae</taxon>
        <taxon>Heliantheae alliance</taxon>
        <taxon>Heliantheae</taxon>
        <taxon>Helianthus</taxon>
    </lineage>
</organism>
<keyword evidence="1" id="KW-0472">Membrane</keyword>
<sequence>MKTVIIALKIFISKNVTCEKLLLVYDLLTKSRSVFVRIILGLISKILLMYIDLGLRGCFSAFQIIYLFYKTMLEQLFYHNNTNMNVFIKLFRSLYASKVDFE</sequence>
<gene>
    <name evidence="2" type="ORF">HannXRQ_Chr14g0442611</name>
</gene>
<dbReference type="AlphaFoldDB" id="A0A251SHE7"/>
<dbReference type="EMBL" id="CM007903">
    <property type="protein sequence ID" value="OTF98163.1"/>
    <property type="molecule type" value="Genomic_DNA"/>
</dbReference>
<keyword evidence="1" id="KW-0812">Transmembrane</keyword>
<evidence type="ECO:0000256" key="1">
    <source>
        <dbReference type="SAM" id="Phobius"/>
    </source>
</evidence>
<name>A0A251SHE7_HELAN</name>